<proteinExistence type="predicted"/>
<evidence type="ECO:0000313" key="4">
    <source>
        <dbReference type="Proteomes" id="UP001370490"/>
    </source>
</evidence>
<keyword evidence="2" id="KW-0041">Annexin</keyword>
<dbReference type="PANTHER" id="PTHR10502">
    <property type="entry name" value="ANNEXIN"/>
    <property type="match status" value="1"/>
</dbReference>
<dbReference type="Gene3D" id="1.10.220.10">
    <property type="entry name" value="Annexin"/>
    <property type="match status" value="2"/>
</dbReference>
<dbReference type="GO" id="GO:0009408">
    <property type="term" value="P:response to heat"/>
    <property type="evidence" value="ECO:0007669"/>
    <property type="project" value="TreeGrafter"/>
</dbReference>
<dbReference type="GO" id="GO:0009651">
    <property type="term" value="P:response to salt stress"/>
    <property type="evidence" value="ECO:0007669"/>
    <property type="project" value="TreeGrafter"/>
</dbReference>
<sequence>LSGARRAYHFLFDHSIEEDVACHGDGPDFKARVNVAKIESKVLHNAIKNGDSKKPSKDDDIMRILSTRSNLHLMILFNYYKEIAGKSIVEDLDVDTCLEEMVECLYAPQTYFSRIKRWCSEGAKRTLIRVIVTSVEVDMNKIKEEYNNVYRVFLFETIECKAQGNFKNLFFTLVGKV</sequence>
<dbReference type="GO" id="GO:0001786">
    <property type="term" value="F:phosphatidylserine binding"/>
    <property type="evidence" value="ECO:0007669"/>
    <property type="project" value="TreeGrafter"/>
</dbReference>
<dbReference type="InterPro" id="IPR018502">
    <property type="entry name" value="Annexin_repeat"/>
</dbReference>
<organism evidence="3 4">
    <name type="scientific">Dillenia turbinata</name>
    <dbReference type="NCBI Taxonomy" id="194707"/>
    <lineage>
        <taxon>Eukaryota</taxon>
        <taxon>Viridiplantae</taxon>
        <taxon>Streptophyta</taxon>
        <taxon>Embryophyta</taxon>
        <taxon>Tracheophyta</taxon>
        <taxon>Spermatophyta</taxon>
        <taxon>Magnoliopsida</taxon>
        <taxon>eudicotyledons</taxon>
        <taxon>Gunneridae</taxon>
        <taxon>Pentapetalae</taxon>
        <taxon>Dilleniales</taxon>
        <taxon>Dilleniaceae</taxon>
        <taxon>Dillenia</taxon>
    </lineage>
</organism>
<feature type="non-terminal residue" evidence="3">
    <location>
        <position position="1"/>
    </location>
</feature>
<dbReference type="AlphaFoldDB" id="A0AAN8V7A2"/>
<comment type="caution">
    <text evidence="3">The sequence shown here is derived from an EMBL/GenBank/DDBJ whole genome shotgun (WGS) entry which is preliminary data.</text>
</comment>
<dbReference type="InterPro" id="IPR037104">
    <property type="entry name" value="Annexin_sf"/>
</dbReference>
<name>A0AAN8V7A2_9MAGN</name>
<protein>
    <submittedName>
        <fullName evidence="3">Annexin repeat</fullName>
    </submittedName>
</protein>
<evidence type="ECO:0000256" key="1">
    <source>
        <dbReference type="ARBA" id="ARBA00022737"/>
    </source>
</evidence>
<dbReference type="GO" id="GO:0009414">
    <property type="term" value="P:response to water deprivation"/>
    <property type="evidence" value="ECO:0007669"/>
    <property type="project" value="TreeGrafter"/>
</dbReference>
<dbReference type="GO" id="GO:0005509">
    <property type="term" value="F:calcium ion binding"/>
    <property type="evidence" value="ECO:0007669"/>
    <property type="project" value="InterPro"/>
</dbReference>
<accession>A0AAN8V7A2</accession>
<keyword evidence="1" id="KW-0677">Repeat</keyword>
<dbReference type="GO" id="GO:0005886">
    <property type="term" value="C:plasma membrane"/>
    <property type="evidence" value="ECO:0007669"/>
    <property type="project" value="TreeGrafter"/>
</dbReference>
<dbReference type="EMBL" id="JBAMMX010000013">
    <property type="protein sequence ID" value="KAK6928865.1"/>
    <property type="molecule type" value="Genomic_DNA"/>
</dbReference>
<dbReference type="PANTHER" id="PTHR10502:SF196">
    <property type="entry name" value="ANNEXIN D4"/>
    <property type="match status" value="1"/>
</dbReference>
<dbReference type="SUPFAM" id="SSF47874">
    <property type="entry name" value="Annexin"/>
    <property type="match status" value="1"/>
</dbReference>
<dbReference type="SMART" id="SM00335">
    <property type="entry name" value="ANX"/>
    <property type="match status" value="2"/>
</dbReference>
<evidence type="ECO:0000313" key="3">
    <source>
        <dbReference type="EMBL" id="KAK6928865.1"/>
    </source>
</evidence>
<dbReference type="GO" id="GO:0005737">
    <property type="term" value="C:cytoplasm"/>
    <property type="evidence" value="ECO:0007669"/>
    <property type="project" value="TreeGrafter"/>
</dbReference>
<dbReference type="GO" id="GO:0009409">
    <property type="term" value="P:response to cold"/>
    <property type="evidence" value="ECO:0007669"/>
    <property type="project" value="TreeGrafter"/>
</dbReference>
<dbReference type="Proteomes" id="UP001370490">
    <property type="component" value="Unassembled WGS sequence"/>
</dbReference>
<evidence type="ECO:0000256" key="2">
    <source>
        <dbReference type="ARBA" id="ARBA00023216"/>
    </source>
</evidence>
<keyword evidence="4" id="KW-1185">Reference proteome</keyword>
<dbReference type="Pfam" id="PF00191">
    <property type="entry name" value="Annexin"/>
    <property type="match status" value="2"/>
</dbReference>
<reference evidence="3 4" key="1">
    <citation type="submission" date="2023-12" db="EMBL/GenBank/DDBJ databases">
        <title>A high-quality genome assembly for Dillenia turbinata (Dilleniales).</title>
        <authorList>
            <person name="Chanderbali A."/>
        </authorList>
    </citation>
    <scope>NUCLEOTIDE SEQUENCE [LARGE SCALE GENOMIC DNA]</scope>
    <source>
        <strain evidence="3">LSX21</strain>
        <tissue evidence="3">Leaf</tissue>
    </source>
</reference>
<gene>
    <name evidence="3" type="ORF">RJ641_005070</name>
</gene>
<dbReference type="GO" id="GO:0005544">
    <property type="term" value="F:calcium-dependent phospholipid binding"/>
    <property type="evidence" value="ECO:0007669"/>
    <property type="project" value="InterPro"/>
</dbReference>